<dbReference type="Proteomes" id="UP000580250">
    <property type="component" value="Unassembled WGS sequence"/>
</dbReference>
<evidence type="ECO:0000313" key="2">
    <source>
        <dbReference type="EMBL" id="CAD2203615.1"/>
    </source>
</evidence>
<protein>
    <submittedName>
        <fullName evidence="2">Uncharacterized protein</fullName>
    </submittedName>
</protein>
<dbReference type="OrthoDB" id="5917548at2759"/>
<evidence type="ECO:0000256" key="1">
    <source>
        <dbReference type="SAM" id="MobiDB-lite"/>
    </source>
</evidence>
<dbReference type="AlphaFoldDB" id="A0A6V7XWI9"/>
<proteinExistence type="predicted"/>
<name>A0A6V7XWI9_MELEN</name>
<comment type="caution">
    <text evidence="2">The sequence shown here is derived from an EMBL/GenBank/DDBJ whole genome shotgun (WGS) entry which is preliminary data.</text>
</comment>
<organism evidence="2 3">
    <name type="scientific">Meloidogyne enterolobii</name>
    <name type="common">Root-knot nematode worm</name>
    <name type="synonym">Meloidogyne mayaguensis</name>
    <dbReference type="NCBI Taxonomy" id="390850"/>
    <lineage>
        <taxon>Eukaryota</taxon>
        <taxon>Metazoa</taxon>
        <taxon>Ecdysozoa</taxon>
        <taxon>Nematoda</taxon>
        <taxon>Chromadorea</taxon>
        <taxon>Rhabditida</taxon>
        <taxon>Tylenchina</taxon>
        <taxon>Tylenchomorpha</taxon>
        <taxon>Tylenchoidea</taxon>
        <taxon>Meloidogynidae</taxon>
        <taxon>Meloidogyninae</taxon>
        <taxon>Meloidogyne</taxon>
    </lineage>
</organism>
<dbReference type="InterPro" id="IPR006954">
    <property type="entry name" value="Mlt-10-like"/>
</dbReference>
<dbReference type="Pfam" id="PF04870">
    <property type="entry name" value="Moulting_cycle"/>
    <property type="match status" value="1"/>
</dbReference>
<feature type="compositionally biased region" description="Basic and acidic residues" evidence="1">
    <location>
        <begin position="51"/>
        <end position="65"/>
    </location>
</feature>
<evidence type="ECO:0000313" key="3">
    <source>
        <dbReference type="Proteomes" id="UP000580250"/>
    </source>
</evidence>
<sequence>MYLYLTILLIYLNIIFENFFVYPRLIITTNKLIEEKQLNNKKLFQHTSNKKLPDEKQRQKNREEFSKKVQNIPIRDDHAEAIFQHWVDQAYSSLFAAIANQRLKTLKKPIRDDFGHCSKHATNIPLHAKCLSDLFNGNFKGKNFTRKKNSTISRLERYRDKQYNQQRQNVVEMRNKIFQKLRDDHNKIMSDTLKNKQTPEKKILTNPTQSKSKDHTKIAPKNSKTNQPQIIMRKNFYGLHTTHSRLSPLGRIARDLMKKVLKAKGKHEKDVVPWQKTVERLRDSAKRRKEIKKNFEEGDSPELGHLTYRGLKRQGAFGEVEDDLNEIAEDPQKIFKFLEKLRSEKYTKKKKEPFGRLVQMLREGIKLGYALAGHNASDIDNKTMRMVSPRFFSVTAEDDPEHNDTVDFISPSLFSIHSEGKGIEASYLIIT</sequence>
<dbReference type="PANTHER" id="PTHR21523">
    <property type="match status" value="1"/>
</dbReference>
<reference evidence="2 3" key="1">
    <citation type="submission" date="2020-08" db="EMBL/GenBank/DDBJ databases">
        <authorList>
            <person name="Koutsovoulos G."/>
            <person name="Danchin GJ E."/>
        </authorList>
    </citation>
    <scope>NUCLEOTIDE SEQUENCE [LARGE SCALE GENOMIC DNA]</scope>
</reference>
<accession>A0A6V7XWI9</accession>
<gene>
    <name evidence="2" type="ORF">MENT_LOCUS57310</name>
</gene>
<feature type="region of interest" description="Disordered" evidence="1">
    <location>
        <begin position="44"/>
        <end position="65"/>
    </location>
</feature>
<dbReference type="EMBL" id="CAJEWN010002427">
    <property type="protein sequence ID" value="CAD2203615.1"/>
    <property type="molecule type" value="Genomic_DNA"/>
</dbReference>
<dbReference type="PANTHER" id="PTHR21523:SF37">
    <property type="entry name" value="MLT-TEN (MLT-10) RELATED"/>
    <property type="match status" value="1"/>
</dbReference>